<evidence type="ECO:0000256" key="5">
    <source>
        <dbReference type="PIRSR" id="PIRSR015582-2"/>
    </source>
</evidence>
<dbReference type="InterPro" id="IPR040442">
    <property type="entry name" value="Pyrv_kinase-like_dom_sf"/>
</dbReference>
<dbReference type="PANTHER" id="PTHR32308">
    <property type="entry name" value="LYASE BETA SUBUNIT, PUTATIVE (AFU_ORTHOLOGUE AFUA_4G13030)-RELATED"/>
    <property type="match status" value="1"/>
</dbReference>
<feature type="domain" description="HpcH/HpaI aldolase/citrate lyase" evidence="6">
    <location>
        <begin position="10"/>
        <end position="210"/>
    </location>
</feature>
<dbReference type="EMBL" id="JYNU01000017">
    <property type="protein sequence ID" value="KMO75485.1"/>
    <property type="molecule type" value="Genomic_DNA"/>
</dbReference>
<keyword evidence="2 5" id="KW-0479">Metal-binding</keyword>
<feature type="binding site" evidence="4">
    <location>
        <position position="111"/>
    </location>
    <ligand>
        <name>substrate</name>
    </ligand>
</feature>
<dbReference type="SUPFAM" id="SSF51621">
    <property type="entry name" value="Phosphoenolpyruvate/pyruvate domain"/>
    <property type="match status" value="1"/>
</dbReference>
<proteinExistence type="predicted"/>
<dbReference type="InterPro" id="IPR005000">
    <property type="entry name" value="Aldolase/citrate-lyase_domain"/>
</dbReference>
<dbReference type="EC" id="4.1.-.-" evidence="8"/>
<feature type="binding site" evidence="4">
    <location>
        <position position="63"/>
    </location>
    <ligand>
        <name>substrate</name>
    </ligand>
</feature>
<evidence type="ECO:0000256" key="3">
    <source>
        <dbReference type="ARBA" id="ARBA00022842"/>
    </source>
</evidence>
<dbReference type="GO" id="GO:0006107">
    <property type="term" value="P:oxaloacetate metabolic process"/>
    <property type="evidence" value="ECO:0007669"/>
    <property type="project" value="TreeGrafter"/>
</dbReference>
<gene>
    <name evidence="8" type="primary">citE_2</name>
    <name evidence="9" type="ORF">EUA04_25635</name>
    <name evidence="8" type="ORF">MOBUDSM44075_03079</name>
    <name evidence="7" type="ORF">WN67_15390</name>
</gene>
<evidence type="ECO:0000313" key="10">
    <source>
        <dbReference type="Proteomes" id="UP000034150"/>
    </source>
</evidence>
<comment type="caution">
    <text evidence="8">The sequence shown here is derived from an EMBL/GenBank/DDBJ whole genome shotgun (WGS) entry which is preliminary data.</text>
</comment>
<evidence type="ECO:0000313" key="11">
    <source>
        <dbReference type="Proteomes" id="UP000036313"/>
    </source>
</evidence>
<dbReference type="Pfam" id="PF03328">
    <property type="entry name" value="HpcH_HpaI"/>
    <property type="match status" value="1"/>
</dbReference>
<dbReference type="Gene3D" id="3.20.20.60">
    <property type="entry name" value="Phosphoenolpyruvate-binding domains"/>
    <property type="match status" value="1"/>
</dbReference>
<dbReference type="AlphaFoldDB" id="A0A0J6VWL4"/>
<keyword evidence="8" id="KW-0456">Lyase</keyword>
<evidence type="ECO:0000313" key="8">
    <source>
        <dbReference type="EMBL" id="KMO75485.1"/>
    </source>
</evidence>
<dbReference type="PIRSF" id="PIRSF015582">
    <property type="entry name" value="Cit_lyase_B"/>
    <property type="match status" value="1"/>
</dbReference>
<accession>A0A0J6VWL4</accession>
<evidence type="ECO:0000256" key="1">
    <source>
        <dbReference type="ARBA" id="ARBA00001946"/>
    </source>
</evidence>
<dbReference type="STRING" id="1807.MOBUDSM44075_03079"/>
<comment type="cofactor">
    <cofactor evidence="1">
        <name>Mg(2+)</name>
        <dbReference type="ChEBI" id="CHEBI:18420"/>
    </cofactor>
</comment>
<evidence type="ECO:0000256" key="2">
    <source>
        <dbReference type="ARBA" id="ARBA00022723"/>
    </source>
</evidence>
<name>A0A0J6VWL4_9MYCO</name>
<dbReference type="InterPro" id="IPR011206">
    <property type="entry name" value="Citrate_lyase_beta/mcl1/mcl2"/>
</dbReference>
<evidence type="ECO:0000259" key="6">
    <source>
        <dbReference type="Pfam" id="PF03328"/>
    </source>
</evidence>
<reference evidence="8 11" key="1">
    <citation type="journal article" date="2015" name="Genome Biol. Evol.">
        <title>Characterization of Three Mycobacterium spp. with Potential Use in Bioremediation by Genome Sequencing and Comparative Genomics.</title>
        <authorList>
            <person name="Das S."/>
            <person name="Pettersson B.M."/>
            <person name="Behra P.R."/>
            <person name="Ramesh M."/>
            <person name="Dasgupta S."/>
            <person name="Bhattacharya A."/>
            <person name="Kirsebom L.A."/>
        </authorList>
    </citation>
    <scope>NUCLEOTIDE SEQUENCE [LARGE SCALE GENOMIC DNA]</scope>
    <source>
        <strain evidence="8 11">DSM 44075</strain>
    </source>
</reference>
<dbReference type="PATRIC" id="fig|1807.13.peg.2053"/>
<dbReference type="Proteomes" id="UP000294952">
    <property type="component" value="Unassembled WGS sequence"/>
</dbReference>
<keyword evidence="3 5" id="KW-0460">Magnesium</keyword>
<reference evidence="7 10" key="2">
    <citation type="submission" date="2015-04" db="EMBL/GenBank/DDBJ databases">
        <title>Genome sequence of Mycobacterium obuense UC1.</title>
        <authorList>
            <person name="Greninger A.L."/>
            <person name="Cunningham G."/>
            <person name="Chiu C.Y."/>
            <person name="Miller S."/>
        </authorList>
    </citation>
    <scope>NUCLEOTIDE SEQUENCE [LARGE SCALE GENOMIC DNA]</scope>
    <source>
        <strain evidence="7 10">UC1</strain>
    </source>
</reference>
<reference evidence="9 12" key="3">
    <citation type="submission" date="2019-01" db="EMBL/GenBank/DDBJ databases">
        <title>High-quality-draft genome sequences of five non-tuberculosis mycobacteriaceae isolated from a nosocomial environment.</title>
        <authorList>
            <person name="Tiago I."/>
            <person name="Alarico S."/>
            <person name="Pereira S.G."/>
            <person name="Coelho C."/>
            <person name="Maranha A."/>
            <person name="Empadinhas N."/>
        </authorList>
    </citation>
    <scope>NUCLEOTIDE SEQUENCE [LARGE SCALE GENOMIC DNA]</scope>
    <source>
        <strain evidence="9 12">22DIII</strain>
    </source>
</reference>
<dbReference type="InterPro" id="IPR015813">
    <property type="entry name" value="Pyrv/PenolPyrv_kinase-like_dom"/>
</dbReference>
<evidence type="ECO:0000256" key="4">
    <source>
        <dbReference type="PIRSR" id="PIRSR015582-1"/>
    </source>
</evidence>
<dbReference type="RefSeq" id="WP_046363911.1">
    <property type="nucleotide sequence ID" value="NZ_CALTXN010000022.1"/>
</dbReference>
<dbReference type="GO" id="GO:0000287">
    <property type="term" value="F:magnesium ion binding"/>
    <property type="evidence" value="ECO:0007669"/>
    <property type="project" value="TreeGrafter"/>
</dbReference>
<dbReference type="Proteomes" id="UP000034150">
    <property type="component" value="Unassembled WGS sequence"/>
</dbReference>
<dbReference type="PANTHER" id="PTHR32308:SF10">
    <property type="entry name" value="CITRATE LYASE SUBUNIT BETA"/>
    <property type="match status" value="1"/>
</dbReference>
<dbReference type="EMBL" id="SDLP01000012">
    <property type="protein sequence ID" value="TDL03312.1"/>
    <property type="molecule type" value="Genomic_DNA"/>
</dbReference>
<dbReference type="EMBL" id="LAUZ02000018">
    <property type="protein sequence ID" value="KKF01105.1"/>
    <property type="molecule type" value="Genomic_DNA"/>
</dbReference>
<protein>
    <submittedName>
        <fullName evidence="7 8">Citrate lyase subunit beta</fullName>
        <ecNumber evidence="8">4.1.-.-</ecNumber>
    </submittedName>
    <submittedName>
        <fullName evidence="9">CoA ester lyase</fullName>
    </submittedName>
</protein>
<evidence type="ECO:0000313" key="12">
    <source>
        <dbReference type="Proteomes" id="UP000294952"/>
    </source>
</evidence>
<evidence type="ECO:0000313" key="7">
    <source>
        <dbReference type="EMBL" id="KKF01105.1"/>
    </source>
</evidence>
<keyword evidence="10" id="KW-1185">Reference proteome</keyword>
<feature type="binding site" evidence="5">
    <location>
        <position position="137"/>
    </location>
    <ligand>
        <name>Mg(2+)</name>
        <dbReference type="ChEBI" id="CHEBI:18420"/>
    </ligand>
</feature>
<dbReference type="OrthoDB" id="5172636at2"/>
<sequence length="281" mass="29674">MLAAPGPGWLFCPADRPERFEKAAAAADVVILDLEDGVAGKDRTAARAALIETPLDPARTVVRVNPVGTADHAEDLAALAETDYSTVMLAKTETAEQVASLAPRDVVVLVETPLGALAVTETARVENTYALMWGAEDLFAVTGGTANRRPDGSYRDVARHVRSQTLLAAKAYGRLALDSVYLDIRDLDGLRAESDDAVAVGFDAKVAIHPTQVAVIRAAYAPTESQIDWAHRVLDTARTQRGVFAFGGLMVDAPVLRRAERIVALAAHPGGSDAGAVQGNV</sequence>
<evidence type="ECO:0000313" key="9">
    <source>
        <dbReference type="EMBL" id="TDL03312.1"/>
    </source>
</evidence>
<feature type="binding site" evidence="5">
    <location>
        <position position="111"/>
    </location>
    <ligand>
        <name>Mg(2+)</name>
        <dbReference type="ChEBI" id="CHEBI:18420"/>
    </ligand>
</feature>
<dbReference type="Proteomes" id="UP000036313">
    <property type="component" value="Unassembled WGS sequence"/>
</dbReference>
<dbReference type="GO" id="GO:0016829">
    <property type="term" value="F:lyase activity"/>
    <property type="evidence" value="ECO:0007669"/>
    <property type="project" value="UniProtKB-KW"/>
</dbReference>
<organism evidence="8 11">
    <name type="scientific">Mycolicibacterium obuense</name>
    <dbReference type="NCBI Taxonomy" id="1807"/>
    <lineage>
        <taxon>Bacteria</taxon>
        <taxon>Bacillati</taxon>
        <taxon>Actinomycetota</taxon>
        <taxon>Actinomycetes</taxon>
        <taxon>Mycobacteriales</taxon>
        <taxon>Mycobacteriaceae</taxon>
        <taxon>Mycolicibacterium</taxon>
    </lineage>
</organism>